<keyword evidence="3" id="KW-1185">Reference proteome</keyword>
<dbReference type="EMBL" id="JAFLND010000001">
    <property type="protein sequence ID" value="MBO0329831.1"/>
    <property type="molecule type" value="Genomic_DNA"/>
</dbReference>
<feature type="transmembrane region" description="Helical" evidence="1">
    <location>
        <begin position="21"/>
        <end position="42"/>
    </location>
</feature>
<sequence length="243" mass="29074">MIKFFRRIRQRLLSENKFSKYLLYAIGEIVLVVIGILIALQINNANEVSKQKQKTNNYKTTLITELKADLTRLNELDTICRRKQVDINNYLSYFKKPDKEVRTVIQRMENVIYYGDFYQSIVFTIDDIINTGNLELFNKEIKHAILEFRATQEFYDKNRDEVVQKWVLSNLEFEKAVDMLSFNELPTDEFKNPKDWRFDLNSEQYRLFNNMALTALRTYYFRTDQNSKVRQGIENLLNVLEKD</sequence>
<keyword evidence="1" id="KW-0812">Transmembrane</keyword>
<protein>
    <submittedName>
        <fullName evidence="2">Uncharacterized protein</fullName>
    </submittedName>
</protein>
<accession>A0ABS3EV59</accession>
<reference evidence="2 3" key="1">
    <citation type="submission" date="2021-03" db="EMBL/GenBank/DDBJ databases">
        <title>Muricauda sp. CAU 1631 isolated from Incheon.</title>
        <authorList>
            <person name="Kim W."/>
        </authorList>
    </citation>
    <scope>NUCLEOTIDE SEQUENCE [LARGE SCALE GENOMIC DNA]</scope>
    <source>
        <strain evidence="2 3">CAU 1631</strain>
    </source>
</reference>
<keyword evidence="1" id="KW-0472">Membrane</keyword>
<evidence type="ECO:0000313" key="3">
    <source>
        <dbReference type="Proteomes" id="UP000664163"/>
    </source>
</evidence>
<name>A0ABS3EV59_9FLAO</name>
<keyword evidence="1" id="KW-1133">Transmembrane helix</keyword>
<dbReference type="RefSeq" id="WP_207070284.1">
    <property type="nucleotide sequence ID" value="NZ_JAFLND010000001.1"/>
</dbReference>
<dbReference type="InterPro" id="IPR045749">
    <property type="entry name" value="DUF6090"/>
</dbReference>
<evidence type="ECO:0000256" key="1">
    <source>
        <dbReference type="SAM" id="Phobius"/>
    </source>
</evidence>
<proteinExistence type="predicted"/>
<organism evidence="2 3">
    <name type="scientific">[Muricauda] lutisoli</name>
    <dbReference type="NCBI Taxonomy" id="2816035"/>
    <lineage>
        <taxon>Bacteria</taxon>
        <taxon>Pseudomonadati</taxon>
        <taxon>Bacteroidota</taxon>
        <taxon>Flavobacteriia</taxon>
        <taxon>Flavobacteriales</taxon>
        <taxon>Flavobacteriaceae</taxon>
        <taxon>Allomuricauda</taxon>
    </lineage>
</organism>
<gene>
    <name evidence="2" type="ORF">J0X13_04685</name>
</gene>
<dbReference type="Proteomes" id="UP000664163">
    <property type="component" value="Unassembled WGS sequence"/>
</dbReference>
<comment type="caution">
    <text evidence="2">The sequence shown here is derived from an EMBL/GenBank/DDBJ whole genome shotgun (WGS) entry which is preliminary data.</text>
</comment>
<evidence type="ECO:0000313" key="2">
    <source>
        <dbReference type="EMBL" id="MBO0329831.1"/>
    </source>
</evidence>
<dbReference type="Pfam" id="PF19578">
    <property type="entry name" value="DUF6090"/>
    <property type="match status" value="1"/>
</dbReference>